<dbReference type="AlphaFoldDB" id="A0AAN7ZJI0"/>
<evidence type="ECO:0000256" key="3">
    <source>
        <dbReference type="RuleBase" id="RU000363"/>
    </source>
</evidence>
<dbReference type="InterPro" id="IPR002347">
    <property type="entry name" value="SDR_fam"/>
</dbReference>
<organism evidence="4 5">
    <name type="scientific">Pyrocoelia pectoralis</name>
    <dbReference type="NCBI Taxonomy" id="417401"/>
    <lineage>
        <taxon>Eukaryota</taxon>
        <taxon>Metazoa</taxon>
        <taxon>Ecdysozoa</taxon>
        <taxon>Arthropoda</taxon>
        <taxon>Hexapoda</taxon>
        <taxon>Insecta</taxon>
        <taxon>Pterygota</taxon>
        <taxon>Neoptera</taxon>
        <taxon>Endopterygota</taxon>
        <taxon>Coleoptera</taxon>
        <taxon>Polyphaga</taxon>
        <taxon>Elateriformia</taxon>
        <taxon>Elateroidea</taxon>
        <taxon>Lampyridae</taxon>
        <taxon>Lampyrinae</taxon>
        <taxon>Pyrocoelia</taxon>
    </lineage>
</organism>
<dbReference type="PANTHER" id="PTHR44229:SF8">
    <property type="entry name" value="ALCOHOL DEHYDROGENASE-RELATED"/>
    <property type="match status" value="1"/>
</dbReference>
<dbReference type="Gene3D" id="3.40.50.720">
    <property type="entry name" value="NAD(P)-binding Rossmann-like Domain"/>
    <property type="match status" value="1"/>
</dbReference>
<accession>A0AAN7ZJI0</accession>
<dbReference type="GO" id="GO:0016616">
    <property type="term" value="F:oxidoreductase activity, acting on the CH-OH group of donors, NAD or NADP as acceptor"/>
    <property type="evidence" value="ECO:0007669"/>
    <property type="project" value="TreeGrafter"/>
</dbReference>
<comment type="caution">
    <text evidence="4">The sequence shown here is derived from an EMBL/GenBank/DDBJ whole genome shotgun (WGS) entry which is preliminary data.</text>
</comment>
<keyword evidence="5" id="KW-1185">Reference proteome</keyword>
<proteinExistence type="inferred from homology"/>
<keyword evidence="2" id="KW-0560">Oxidoreductase</keyword>
<dbReference type="PROSITE" id="PS00061">
    <property type="entry name" value="ADH_SHORT"/>
    <property type="match status" value="1"/>
</dbReference>
<evidence type="ECO:0000256" key="1">
    <source>
        <dbReference type="ARBA" id="ARBA00006484"/>
    </source>
</evidence>
<dbReference type="InterPro" id="IPR036291">
    <property type="entry name" value="NAD(P)-bd_dom_sf"/>
</dbReference>
<dbReference type="SUPFAM" id="SSF51735">
    <property type="entry name" value="NAD(P)-binding Rossmann-fold domains"/>
    <property type="match status" value="1"/>
</dbReference>
<reference evidence="4 5" key="1">
    <citation type="journal article" date="2024" name="Insects">
        <title>An Improved Chromosome-Level Genome Assembly of the Firefly Pyrocoelia pectoralis.</title>
        <authorList>
            <person name="Fu X."/>
            <person name="Meyer-Rochow V.B."/>
            <person name="Ballantyne L."/>
            <person name="Zhu X."/>
        </authorList>
    </citation>
    <scope>NUCLEOTIDE SEQUENCE [LARGE SCALE GENOMIC DNA]</scope>
    <source>
        <strain evidence="4">XCY_ONT2</strain>
    </source>
</reference>
<gene>
    <name evidence="4" type="ORF">RI129_000714</name>
</gene>
<evidence type="ECO:0000313" key="4">
    <source>
        <dbReference type="EMBL" id="KAK5649685.1"/>
    </source>
</evidence>
<dbReference type="PRINTS" id="PR00080">
    <property type="entry name" value="SDRFAMILY"/>
</dbReference>
<name>A0AAN7ZJI0_9COLE</name>
<evidence type="ECO:0000256" key="2">
    <source>
        <dbReference type="ARBA" id="ARBA00023002"/>
    </source>
</evidence>
<evidence type="ECO:0008006" key="6">
    <source>
        <dbReference type="Google" id="ProtNLM"/>
    </source>
</evidence>
<dbReference type="Pfam" id="PF00106">
    <property type="entry name" value="adh_short"/>
    <property type="match status" value="1"/>
</dbReference>
<dbReference type="EMBL" id="JAVRBK010000001">
    <property type="protein sequence ID" value="KAK5649685.1"/>
    <property type="molecule type" value="Genomic_DNA"/>
</dbReference>
<dbReference type="Proteomes" id="UP001329430">
    <property type="component" value="Chromosome 1"/>
</dbReference>
<evidence type="ECO:0000313" key="5">
    <source>
        <dbReference type="Proteomes" id="UP001329430"/>
    </source>
</evidence>
<dbReference type="InterPro" id="IPR020904">
    <property type="entry name" value="Sc_DH/Rdtase_CS"/>
</dbReference>
<protein>
    <recommendedName>
        <fullName evidence="6">15-hydroxyprostaglandin dehydrogenase [NAD(+)]-like</fullName>
    </recommendedName>
</protein>
<dbReference type="GO" id="GO:0005737">
    <property type="term" value="C:cytoplasm"/>
    <property type="evidence" value="ECO:0007669"/>
    <property type="project" value="TreeGrafter"/>
</dbReference>
<sequence length="273" mass="30031">MEKFDIVGKVAVVTGAASGIGFNTAKELLKNGVKGLTLIDVNAEAGEEALKSLSEFGSKVIFCKADTTQKAQFEEAFKRTVDAFGNVDILINNASILNDVQWEKQVDVNIKGTINGTVLAMEHYIKDHKSGSEGLIINVASICIFELEVLVPFYAATKYAILGLTRALGTQAHYERTNVKMVTLCPGATSTPLKDENIFERIYSREYLQMNLSATPPAEISQPPEHVGQSIVEIIPESLNGSIWIVEESKKPYQVTIPTKDRCRKELECFTLN</sequence>
<comment type="similarity">
    <text evidence="1 3">Belongs to the short-chain dehydrogenases/reductases (SDR) family.</text>
</comment>
<dbReference type="PRINTS" id="PR00081">
    <property type="entry name" value="GDHRDH"/>
</dbReference>
<dbReference type="PANTHER" id="PTHR44229">
    <property type="entry name" value="15-HYDROXYPROSTAGLANDIN DEHYDROGENASE [NAD(+)]"/>
    <property type="match status" value="1"/>
</dbReference>